<evidence type="ECO:0000313" key="1">
    <source>
        <dbReference type="EMBL" id="KAI4859657.1"/>
    </source>
</evidence>
<accession>A0ACB9YJU2</accession>
<reference evidence="1 2" key="1">
    <citation type="journal article" date="2022" name="New Phytol.">
        <title>Ecological generalism drives hyperdiversity of secondary metabolite gene clusters in xylarialean endophytes.</title>
        <authorList>
            <person name="Franco M.E.E."/>
            <person name="Wisecaver J.H."/>
            <person name="Arnold A.E."/>
            <person name="Ju Y.M."/>
            <person name="Slot J.C."/>
            <person name="Ahrendt S."/>
            <person name="Moore L.P."/>
            <person name="Eastman K.E."/>
            <person name="Scott K."/>
            <person name="Konkel Z."/>
            <person name="Mondo S.J."/>
            <person name="Kuo A."/>
            <person name="Hayes R.D."/>
            <person name="Haridas S."/>
            <person name="Andreopoulos B."/>
            <person name="Riley R."/>
            <person name="LaButti K."/>
            <person name="Pangilinan J."/>
            <person name="Lipzen A."/>
            <person name="Amirebrahimi M."/>
            <person name="Yan J."/>
            <person name="Adam C."/>
            <person name="Keymanesh K."/>
            <person name="Ng V."/>
            <person name="Louie K."/>
            <person name="Northen T."/>
            <person name="Drula E."/>
            <person name="Henrissat B."/>
            <person name="Hsieh H.M."/>
            <person name="Youens-Clark K."/>
            <person name="Lutzoni F."/>
            <person name="Miadlikowska J."/>
            <person name="Eastwood D.C."/>
            <person name="Hamelin R.C."/>
            <person name="Grigoriev I.V."/>
            <person name="U'Ren J.M."/>
        </authorList>
    </citation>
    <scope>NUCLEOTIDE SEQUENCE [LARGE SCALE GENOMIC DNA]</scope>
    <source>
        <strain evidence="1 2">CBS 119005</strain>
    </source>
</reference>
<comment type="caution">
    <text evidence="1">The sequence shown here is derived from an EMBL/GenBank/DDBJ whole genome shotgun (WGS) entry which is preliminary data.</text>
</comment>
<dbReference type="EMBL" id="MU393620">
    <property type="protein sequence ID" value="KAI4859657.1"/>
    <property type="molecule type" value="Genomic_DNA"/>
</dbReference>
<evidence type="ECO:0000313" key="2">
    <source>
        <dbReference type="Proteomes" id="UP001497700"/>
    </source>
</evidence>
<name>A0ACB9YJU2_9PEZI</name>
<protein>
    <submittedName>
        <fullName evidence="1">Uncharacterized protein</fullName>
    </submittedName>
</protein>
<organism evidence="1 2">
    <name type="scientific">Hypoxylon rubiginosum</name>
    <dbReference type="NCBI Taxonomy" id="110542"/>
    <lineage>
        <taxon>Eukaryota</taxon>
        <taxon>Fungi</taxon>
        <taxon>Dikarya</taxon>
        <taxon>Ascomycota</taxon>
        <taxon>Pezizomycotina</taxon>
        <taxon>Sordariomycetes</taxon>
        <taxon>Xylariomycetidae</taxon>
        <taxon>Xylariales</taxon>
        <taxon>Hypoxylaceae</taxon>
        <taxon>Hypoxylon</taxon>
    </lineage>
</organism>
<sequence>MRRAALCLPLTGALASPLISRQSDCAGLSTTTPNWKLSNAISSDWPGSGAGRVQLFSFHVPTGELSSCVVNYSMDTTSGQIIDYDPAVSHQCTNFGASALNTTVTLDMDTLLLNIQSTWACAEDEAVTYSATGSTSLDRDTSPGACLVEPNQTGNATTCPISDVEVKGTLAE</sequence>
<keyword evidence="2" id="KW-1185">Reference proteome</keyword>
<dbReference type="Proteomes" id="UP001497700">
    <property type="component" value="Unassembled WGS sequence"/>
</dbReference>
<gene>
    <name evidence="1" type="ORF">F4820DRAFT_439137</name>
</gene>
<proteinExistence type="predicted"/>